<dbReference type="AlphaFoldDB" id="A0A139SVL6"/>
<dbReference type="OrthoDB" id="9794876at2"/>
<dbReference type="Proteomes" id="UP000072660">
    <property type="component" value="Unassembled WGS sequence"/>
</dbReference>
<evidence type="ECO:0000313" key="3">
    <source>
        <dbReference type="EMBL" id="KXU38619.1"/>
    </source>
</evidence>
<dbReference type="SUPFAM" id="SSF52980">
    <property type="entry name" value="Restriction endonuclease-like"/>
    <property type="match status" value="1"/>
</dbReference>
<protein>
    <recommendedName>
        <fullName evidence="2">UPF0102 protein AXE65_00190</fullName>
    </recommendedName>
</protein>
<dbReference type="Gene3D" id="3.40.1350.10">
    <property type="match status" value="1"/>
</dbReference>
<organism evidence="3 4">
    <name type="scientific">Ventosimonas gracilis</name>
    <dbReference type="NCBI Taxonomy" id="1680762"/>
    <lineage>
        <taxon>Bacteria</taxon>
        <taxon>Pseudomonadati</taxon>
        <taxon>Pseudomonadota</taxon>
        <taxon>Gammaproteobacteria</taxon>
        <taxon>Pseudomonadales</taxon>
        <taxon>Ventosimonadaceae</taxon>
        <taxon>Ventosimonas</taxon>
    </lineage>
</organism>
<dbReference type="NCBIfam" id="NF009150">
    <property type="entry name" value="PRK12497.1-3"/>
    <property type="match status" value="1"/>
</dbReference>
<dbReference type="InterPro" id="IPR011335">
    <property type="entry name" value="Restrct_endonuc-II-like"/>
</dbReference>
<keyword evidence="4" id="KW-1185">Reference proteome</keyword>
<evidence type="ECO:0000313" key="4">
    <source>
        <dbReference type="Proteomes" id="UP000072660"/>
    </source>
</evidence>
<dbReference type="InterPro" id="IPR003509">
    <property type="entry name" value="UPF0102_YraN-like"/>
</dbReference>
<evidence type="ECO:0000256" key="2">
    <source>
        <dbReference type="HAMAP-Rule" id="MF_00048"/>
    </source>
</evidence>
<proteinExistence type="inferred from homology"/>
<reference evidence="3 4" key="1">
    <citation type="submission" date="2016-02" db="EMBL/GenBank/DDBJ databases">
        <authorList>
            <person name="Wen L."/>
            <person name="He K."/>
            <person name="Yang H."/>
        </authorList>
    </citation>
    <scope>NUCLEOTIDE SEQUENCE [LARGE SCALE GENOMIC DNA]</scope>
    <source>
        <strain evidence="3 4">CV58</strain>
    </source>
</reference>
<comment type="similarity">
    <text evidence="1 2">Belongs to the UPF0102 family.</text>
</comment>
<dbReference type="InterPro" id="IPR011856">
    <property type="entry name" value="tRNA_endonuc-like_dom_sf"/>
</dbReference>
<accession>A0A139SVL6</accession>
<dbReference type="EMBL" id="LSZO01000112">
    <property type="protein sequence ID" value="KXU38619.1"/>
    <property type="molecule type" value="Genomic_DNA"/>
</dbReference>
<dbReference type="NCBIfam" id="TIGR00252">
    <property type="entry name" value="YraN family protein"/>
    <property type="match status" value="1"/>
</dbReference>
<dbReference type="RefSeq" id="WP_068388990.1">
    <property type="nucleotide sequence ID" value="NZ_LSZO01000112.1"/>
</dbReference>
<comment type="caution">
    <text evidence="3">The sequence shown here is derived from an EMBL/GenBank/DDBJ whole genome shotgun (WGS) entry which is preliminary data.</text>
</comment>
<name>A0A139SVL6_9GAMM</name>
<dbReference type="CDD" id="cd20736">
    <property type="entry name" value="PoNe_Nuclease"/>
    <property type="match status" value="1"/>
</dbReference>
<dbReference type="PANTHER" id="PTHR34039:SF1">
    <property type="entry name" value="UPF0102 PROTEIN YRAN"/>
    <property type="match status" value="1"/>
</dbReference>
<evidence type="ECO:0000256" key="1">
    <source>
        <dbReference type="ARBA" id="ARBA00006738"/>
    </source>
</evidence>
<dbReference type="HAMAP" id="MF_00048">
    <property type="entry name" value="UPF0102"/>
    <property type="match status" value="1"/>
</dbReference>
<gene>
    <name evidence="3" type="ORF">AXE65_00190</name>
</gene>
<dbReference type="PANTHER" id="PTHR34039">
    <property type="entry name" value="UPF0102 PROTEIN YRAN"/>
    <property type="match status" value="1"/>
</dbReference>
<dbReference type="Pfam" id="PF02021">
    <property type="entry name" value="UPF0102"/>
    <property type="match status" value="1"/>
</dbReference>
<dbReference type="GO" id="GO:0003676">
    <property type="term" value="F:nucleic acid binding"/>
    <property type="evidence" value="ECO:0007669"/>
    <property type="project" value="InterPro"/>
</dbReference>
<sequence length="121" mass="13824">MTSSERGREAEACALAFLQSQGLRLLRQNWRCRFGELDLVMQDKDSLVFVEVRYRRNSHFGGAVQSVDASKQRKLARSAQQFLQQQAALNNKPCRFDVITLGEAAKPQWIKNAFELPEGCY</sequence>